<dbReference type="GO" id="GO:0005886">
    <property type="term" value="C:plasma membrane"/>
    <property type="evidence" value="ECO:0007669"/>
    <property type="project" value="UniProtKB-SubCell"/>
</dbReference>
<dbReference type="SMART" id="SM00554">
    <property type="entry name" value="FAS1"/>
    <property type="match status" value="1"/>
</dbReference>
<comment type="subcellular location">
    <subcellularLocation>
        <location evidence="1">Cell membrane</location>
        <topology evidence="1">Lipid-anchor</topology>
        <topology evidence="1">GPI-anchor</topology>
    </subcellularLocation>
</comment>
<comment type="caution">
    <text evidence="16">The sequence shown here is derived from an EMBL/GenBank/DDBJ whole genome shotgun (WGS) entry which is preliminary data.</text>
</comment>
<evidence type="ECO:0000256" key="5">
    <source>
        <dbReference type="ARBA" id="ARBA00022729"/>
    </source>
</evidence>
<evidence type="ECO:0000256" key="9">
    <source>
        <dbReference type="ARBA" id="ARBA00023180"/>
    </source>
</evidence>
<dbReference type="GO" id="GO:0098552">
    <property type="term" value="C:side of membrane"/>
    <property type="evidence" value="ECO:0007669"/>
    <property type="project" value="UniProtKB-KW"/>
</dbReference>
<gene>
    <name evidence="16" type="ORF">M0R45_034663</name>
</gene>
<dbReference type="EMBL" id="JBEDUW010000007">
    <property type="protein sequence ID" value="KAK9910713.1"/>
    <property type="molecule type" value="Genomic_DNA"/>
</dbReference>
<evidence type="ECO:0000256" key="3">
    <source>
        <dbReference type="ARBA" id="ARBA00022475"/>
    </source>
</evidence>
<evidence type="ECO:0000313" key="16">
    <source>
        <dbReference type="EMBL" id="KAK9910713.1"/>
    </source>
</evidence>
<keyword evidence="4" id="KW-0336">GPI-anchor</keyword>
<evidence type="ECO:0000256" key="4">
    <source>
        <dbReference type="ARBA" id="ARBA00022622"/>
    </source>
</evidence>
<evidence type="ECO:0000256" key="2">
    <source>
        <dbReference type="ARBA" id="ARBA00007843"/>
    </source>
</evidence>
<dbReference type="Proteomes" id="UP001457282">
    <property type="component" value="Unassembled WGS sequence"/>
</dbReference>
<reference evidence="16 17" key="1">
    <citation type="journal article" date="2023" name="G3 (Bethesda)">
        <title>A chromosome-length genome assembly and annotation of blackberry (Rubus argutus, cv. 'Hillquist').</title>
        <authorList>
            <person name="Bruna T."/>
            <person name="Aryal R."/>
            <person name="Dudchenko O."/>
            <person name="Sargent D.J."/>
            <person name="Mead D."/>
            <person name="Buti M."/>
            <person name="Cavallini A."/>
            <person name="Hytonen T."/>
            <person name="Andres J."/>
            <person name="Pham M."/>
            <person name="Weisz D."/>
            <person name="Mascagni F."/>
            <person name="Usai G."/>
            <person name="Natali L."/>
            <person name="Bassil N."/>
            <person name="Fernandez G.E."/>
            <person name="Lomsadze A."/>
            <person name="Armour M."/>
            <person name="Olukolu B."/>
            <person name="Poorten T."/>
            <person name="Britton C."/>
            <person name="Davik J."/>
            <person name="Ashrafi H."/>
            <person name="Aiden E.L."/>
            <person name="Borodovsky M."/>
            <person name="Worthington M."/>
        </authorList>
    </citation>
    <scope>NUCLEOTIDE SEQUENCE [LARGE SCALE GENOMIC DNA]</scope>
    <source>
        <strain evidence="16">PI 553951</strain>
    </source>
</reference>
<dbReference type="AlphaFoldDB" id="A0AAW1VTS5"/>
<proteinExistence type="inferred from homology"/>
<keyword evidence="9" id="KW-0325">Glycoprotein</keyword>
<dbReference type="InterPro" id="IPR033254">
    <property type="entry name" value="Plant_FLA"/>
</dbReference>
<dbReference type="InterPro" id="IPR000782">
    <property type="entry name" value="FAS1_domain"/>
</dbReference>
<evidence type="ECO:0000256" key="6">
    <source>
        <dbReference type="ARBA" id="ARBA00022737"/>
    </source>
</evidence>
<protein>
    <recommendedName>
        <fullName evidence="15">FAS1 domain-containing protein</fullName>
    </recommendedName>
</protein>
<comment type="function">
    <text evidence="11">May be a cell surface adhesion protein.</text>
</comment>
<feature type="compositionally biased region" description="Low complexity" evidence="12">
    <location>
        <begin position="353"/>
        <end position="365"/>
    </location>
</feature>
<evidence type="ECO:0000256" key="14">
    <source>
        <dbReference type="SAM" id="SignalP"/>
    </source>
</evidence>
<keyword evidence="6" id="KW-0677">Repeat</keyword>
<dbReference type="FunFam" id="2.30.180.10:FF:000008">
    <property type="entry name" value="Fasciclin-like arabinogalactan protein 10"/>
    <property type="match status" value="1"/>
</dbReference>
<comment type="similarity">
    <text evidence="2">Belongs to the fasciclin-like AGP family.</text>
</comment>
<keyword evidence="8 13" id="KW-0472">Membrane</keyword>
<feature type="compositionally biased region" description="Pro residues" evidence="12">
    <location>
        <begin position="334"/>
        <end position="352"/>
    </location>
</feature>
<evidence type="ECO:0000256" key="7">
    <source>
        <dbReference type="ARBA" id="ARBA00022974"/>
    </source>
</evidence>
<dbReference type="FunFam" id="2.30.180.10:FF:000010">
    <property type="entry name" value="Fasciclin-like arabinogalactan protein 2"/>
    <property type="match status" value="1"/>
</dbReference>
<name>A0AAW1VTS5_RUBAR</name>
<keyword evidence="13" id="KW-0812">Transmembrane</keyword>
<keyword evidence="17" id="KW-1185">Reference proteome</keyword>
<feature type="transmembrane region" description="Helical" evidence="13">
    <location>
        <begin position="404"/>
        <end position="423"/>
    </location>
</feature>
<evidence type="ECO:0000259" key="15">
    <source>
        <dbReference type="PROSITE" id="PS50213"/>
    </source>
</evidence>
<dbReference type="PROSITE" id="PS50213">
    <property type="entry name" value="FAS1"/>
    <property type="match status" value="1"/>
</dbReference>
<feature type="chain" id="PRO_5043979780" description="FAS1 domain-containing protein" evidence="14">
    <location>
        <begin position="23"/>
        <end position="424"/>
    </location>
</feature>
<feature type="compositionally biased region" description="Low complexity" evidence="12">
    <location>
        <begin position="375"/>
        <end position="385"/>
    </location>
</feature>
<feature type="region of interest" description="Disordered" evidence="12">
    <location>
        <begin position="334"/>
        <end position="399"/>
    </location>
</feature>
<keyword evidence="13" id="KW-1133">Transmembrane helix</keyword>
<evidence type="ECO:0000256" key="12">
    <source>
        <dbReference type="SAM" id="MobiDB-lite"/>
    </source>
</evidence>
<dbReference type="PANTHER" id="PTHR32382">
    <property type="entry name" value="FASCICLIN-LIKE ARABINOGALACTAN PROTEIN"/>
    <property type="match status" value="1"/>
</dbReference>
<feature type="domain" description="FAS1" evidence="15">
    <location>
        <begin position="183"/>
        <end position="323"/>
    </location>
</feature>
<dbReference type="Pfam" id="PF02469">
    <property type="entry name" value="Fasciclin"/>
    <property type="match status" value="1"/>
</dbReference>
<keyword evidence="10" id="KW-0449">Lipoprotein</keyword>
<dbReference type="InterPro" id="IPR036378">
    <property type="entry name" value="FAS1_dom_sf"/>
</dbReference>
<evidence type="ECO:0000256" key="8">
    <source>
        <dbReference type="ARBA" id="ARBA00023136"/>
    </source>
</evidence>
<evidence type="ECO:0000256" key="10">
    <source>
        <dbReference type="ARBA" id="ARBA00023288"/>
    </source>
</evidence>
<organism evidence="16 17">
    <name type="scientific">Rubus argutus</name>
    <name type="common">Southern blackberry</name>
    <dbReference type="NCBI Taxonomy" id="59490"/>
    <lineage>
        <taxon>Eukaryota</taxon>
        <taxon>Viridiplantae</taxon>
        <taxon>Streptophyta</taxon>
        <taxon>Embryophyta</taxon>
        <taxon>Tracheophyta</taxon>
        <taxon>Spermatophyta</taxon>
        <taxon>Magnoliopsida</taxon>
        <taxon>eudicotyledons</taxon>
        <taxon>Gunneridae</taxon>
        <taxon>Pentapetalae</taxon>
        <taxon>rosids</taxon>
        <taxon>fabids</taxon>
        <taxon>Rosales</taxon>
        <taxon>Rosaceae</taxon>
        <taxon>Rosoideae</taxon>
        <taxon>Rosoideae incertae sedis</taxon>
        <taxon>Rubus</taxon>
    </lineage>
</organism>
<evidence type="ECO:0000256" key="13">
    <source>
        <dbReference type="SAM" id="Phobius"/>
    </source>
</evidence>
<dbReference type="SUPFAM" id="SSF82153">
    <property type="entry name" value="FAS1 domain"/>
    <property type="match status" value="2"/>
</dbReference>
<feature type="signal peptide" evidence="14">
    <location>
        <begin position="1"/>
        <end position="22"/>
    </location>
</feature>
<dbReference type="Gene3D" id="2.30.180.10">
    <property type="entry name" value="FAS1 domain"/>
    <property type="match status" value="2"/>
</dbReference>
<dbReference type="PANTHER" id="PTHR32382:SF5">
    <property type="entry name" value="FASCICLIN-LIKE ARABINOGALACTAN PROTEIN 8"/>
    <property type="match status" value="1"/>
</dbReference>
<evidence type="ECO:0000256" key="1">
    <source>
        <dbReference type="ARBA" id="ARBA00004609"/>
    </source>
</evidence>
<keyword evidence="5 14" id="KW-0732">Signal</keyword>
<evidence type="ECO:0000256" key="11">
    <source>
        <dbReference type="ARBA" id="ARBA00024686"/>
    </source>
</evidence>
<evidence type="ECO:0000313" key="17">
    <source>
        <dbReference type="Proteomes" id="UP001457282"/>
    </source>
</evidence>
<sequence length="424" mass="43766">MASLRCNLLLLTLVALAAAVSAHNITAILEGIPEYSQYNSFLTQTRLADEINTRTTVTVLVLTNGVMSSLAAKHPLSVIKNALSLHILLDYYDPAKLHKISDGSVLTTTLYQTTGHAPGNLGFVNITDLQGGKVGFGSAAPGSKLDSSYTKSVKQIPYNISVLEISAPVIAPGILTAPAPSASDMNITALLEKAGCKTFAALIVSSGLIKTFQTTADKGLTLFVPNDEAFKAKGVPDLSKLTNAELVSLLQFHAVARYTPIGALKTTKDPISTLATNGAGKYDLTVTTSGDEVTLHTGVDSSRVADTVLDSTPFSIFTVDNVLLPPELFGKSPSPAPSLEPVASPSPTPALAPSPASVEAPSPLAASPPAPPSETPEGAPTEAPSSEAQNSTSGNGAGHVTSPAFPMTLITILFVTVISSIVLS</sequence>
<accession>A0AAW1VTS5</accession>
<keyword evidence="7" id="KW-0654">Proteoglycan</keyword>
<keyword evidence="3" id="KW-1003">Cell membrane</keyword>